<dbReference type="EC" id="2.5.1.-" evidence="2"/>
<feature type="binding site" evidence="2">
    <location>
        <position position="18"/>
    </location>
    <ligand>
        <name>Mg(2+)</name>
        <dbReference type="ChEBI" id="CHEBI:18420"/>
    </ligand>
</feature>
<dbReference type="HAMAP" id="MF_01139">
    <property type="entry name" value="ISPT"/>
    <property type="match status" value="1"/>
</dbReference>
<dbReference type="SUPFAM" id="SSF64005">
    <property type="entry name" value="Undecaprenyl diphosphate synthase"/>
    <property type="match status" value="1"/>
</dbReference>
<reference evidence="3" key="1">
    <citation type="journal article" date="2022" name="Cell">
        <title>Design, construction, and in vivo augmentation of a complex gut microbiome.</title>
        <authorList>
            <person name="Cheng A.G."/>
            <person name="Ho P.Y."/>
            <person name="Aranda-Diaz A."/>
            <person name="Jain S."/>
            <person name="Yu F.B."/>
            <person name="Meng X."/>
            <person name="Wang M."/>
            <person name="Iakiviak M."/>
            <person name="Nagashima K."/>
            <person name="Zhao A."/>
            <person name="Murugkar P."/>
            <person name="Patil A."/>
            <person name="Atabakhsh K."/>
            <person name="Weakley A."/>
            <person name="Yan J."/>
            <person name="Brumbaugh A.R."/>
            <person name="Higginbottom S."/>
            <person name="Dimas A."/>
            <person name="Shiver A.L."/>
            <person name="Deutschbauer A."/>
            <person name="Neff N."/>
            <person name="Sonnenburg J.L."/>
            <person name="Huang K.C."/>
            <person name="Fischbach M.A."/>
        </authorList>
    </citation>
    <scope>NUCLEOTIDE SEQUENCE</scope>
    <source>
        <strain evidence="3">AP11</strain>
    </source>
</reference>
<dbReference type="NCBIfam" id="NF011405">
    <property type="entry name" value="PRK14830.1"/>
    <property type="match status" value="1"/>
</dbReference>
<dbReference type="InterPro" id="IPR001441">
    <property type="entry name" value="UPP_synth-like"/>
</dbReference>
<keyword evidence="2" id="KW-0479">Metal-binding</keyword>
<feature type="binding site" evidence="2">
    <location>
        <position position="67"/>
    </location>
    <ligand>
        <name>substrate</name>
    </ligand>
</feature>
<dbReference type="InterPro" id="IPR018520">
    <property type="entry name" value="UPP_synth-like_CS"/>
</dbReference>
<feature type="binding site" evidence="2">
    <location>
        <position position="205"/>
    </location>
    <ligand>
        <name>Mg(2+)</name>
        <dbReference type="ChEBI" id="CHEBI:18420"/>
    </ligand>
</feature>
<proteinExistence type="inferred from homology"/>
<evidence type="ECO:0000256" key="2">
    <source>
        <dbReference type="HAMAP-Rule" id="MF_01139"/>
    </source>
</evidence>
<feature type="binding site" evidence="2">
    <location>
        <begin position="63"/>
        <end position="65"/>
    </location>
    <ligand>
        <name>substrate</name>
    </ligand>
</feature>
<feature type="active site" evidence="2">
    <location>
        <position position="18"/>
    </location>
</feature>
<feature type="binding site" evidence="2">
    <location>
        <begin position="192"/>
        <end position="194"/>
    </location>
    <ligand>
        <name>substrate</name>
    </ligand>
</feature>
<dbReference type="Proteomes" id="UP001059295">
    <property type="component" value="Chromosome"/>
</dbReference>
<comment type="cofactor">
    <cofactor evidence="2">
        <name>Mg(2+)</name>
        <dbReference type="ChEBI" id="CHEBI:18420"/>
    </cofactor>
    <text evidence="2">Binds 2 magnesium ions per subunit.</text>
</comment>
<organism evidence="3 4">
    <name type="scientific">Alistipes ihumii AP11</name>
    <dbReference type="NCBI Taxonomy" id="1211813"/>
    <lineage>
        <taxon>Bacteria</taxon>
        <taxon>Pseudomonadati</taxon>
        <taxon>Bacteroidota</taxon>
        <taxon>Bacteroidia</taxon>
        <taxon>Bacteroidales</taxon>
        <taxon>Rikenellaceae</taxon>
        <taxon>Alistipes</taxon>
    </lineage>
</organism>
<evidence type="ECO:0000256" key="1">
    <source>
        <dbReference type="ARBA" id="ARBA00022679"/>
    </source>
</evidence>
<keyword evidence="1 2" id="KW-0808">Transferase</keyword>
<dbReference type="Pfam" id="PF01255">
    <property type="entry name" value="Prenyltransf"/>
    <property type="match status" value="1"/>
</dbReference>
<dbReference type="Gene3D" id="3.40.1180.10">
    <property type="entry name" value="Decaprenyl diphosphate synthase-like"/>
    <property type="match status" value="1"/>
</dbReference>
<dbReference type="RefSeq" id="WP_019245097.1">
    <property type="nucleotide sequence ID" value="NZ_CAPH01000006.1"/>
</dbReference>
<dbReference type="EMBL" id="CP102294">
    <property type="protein sequence ID" value="UWN57498.1"/>
    <property type="molecule type" value="Genomic_DNA"/>
</dbReference>
<dbReference type="PANTHER" id="PTHR10291:SF0">
    <property type="entry name" value="DEHYDRODOLICHYL DIPHOSPHATE SYNTHASE 2"/>
    <property type="match status" value="1"/>
</dbReference>
<feature type="binding site" evidence="2">
    <location>
        <position position="35"/>
    </location>
    <ligand>
        <name>substrate</name>
    </ligand>
</feature>
<feature type="binding site" evidence="2">
    <location>
        <position position="31"/>
    </location>
    <ligand>
        <name>substrate</name>
    </ligand>
</feature>
<dbReference type="CDD" id="cd00475">
    <property type="entry name" value="Cis_IPPS"/>
    <property type="match status" value="1"/>
</dbReference>
<feature type="binding site" evidence="2">
    <location>
        <position position="186"/>
    </location>
    <ligand>
        <name>substrate</name>
    </ligand>
</feature>
<accession>A0ABY5V0W4</accession>
<feature type="binding site" evidence="2">
    <location>
        <position position="23"/>
    </location>
    <ligand>
        <name>substrate</name>
    </ligand>
</feature>
<keyword evidence="2" id="KW-0460">Magnesium</keyword>
<comment type="similarity">
    <text evidence="2">Belongs to the UPP synthase family.</text>
</comment>
<comment type="function">
    <text evidence="2">Catalyzes the condensation of isopentenyl diphosphate (IPP) with allylic pyrophosphates generating different type of terpenoids.</text>
</comment>
<keyword evidence="4" id="KW-1185">Reference proteome</keyword>
<dbReference type="NCBIfam" id="TIGR00055">
    <property type="entry name" value="uppS"/>
    <property type="match status" value="1"/>
</dbReference>
<feature type="binding site" evidence="2">
    <location>
        <begin position="19"/>
        <end position="22"/>
    </location>
    <ligand>
        <name>substrate</name>
    </ligand>
</feature>
<feature type="active site" description="Proton acceptor" evidence="2">
    <location>
        <position position="66"/>
    </location>
</feature>
<feature type="binding site" evidence="2">
    <location>
        <position position="69"/>
    </location>
    <ligand>
        <name>substrate</name>
    </ligand>
</feature>
<dbReference type="InterPro" id="IPR036424">
    <property type="entry name" value="UPP_synth-like_sf"/>
</dbReference>
<evidence type="ECO:0000313" key="3">
    <source>
        <dbReference type="EMBL" id="UWN57498.1"/>
    </source>
</evidence>
<protein>
    <recommendedName>
        <fullName evidence="2">Isoprenyl transferase</fullName>
        <ecNumber evidence="2">2.5.1.-</ecNumber>
    </recommendedName>
</protein>
<dbReference type="GO" id="GO:0016740">
    <property type="term" value="F:transferase activity"/>
    <property type="evidence" value="ECO:0007669"/>
    <property type="project" value="UniProtKB-KW"/>
</dbReference>
<comment type="subunit">
    <text evidence="2">Homodimer.</text>
</comment>
<sequence length="240" mass="27859">MNQADPENIPRHVAVIMDGNGRWAKERGQERVYGHVNGVESMRKVIRAAMKWGVKYLTAYAFSTENWGRPREEVDALMELLCRTIADETDELDANGVRIRFIGQTDVLSDVVRESISRSERSTKHNDKLHLIIALNYSSRWEIVRMAQRVAAQVRDGDLQVCDIDAEVVSRNLETAGIPDPDLLIRTSGELRLSNFLLWQLSYSELYFTETYWPDFDEAQFDRAIEEYRKRERRYGVLTK</sequence>
<name>A0ABY5V0W4_9BACT</name>
<evidence type="ECO:0000313" key="4">
    <source>
        <dbReference type="Proteomes" id="UP001059295"/>
    </source>
</evidence>
<dbReference type="PROSITE" id="PS01066">
    <property type="entry name" value="UPP_SYNTHASE"/>
    <property type="match status" value="1"/>
</dbReference>
<dbReference type="PANTHER" id="PTHR10291">
    <property type="entry name" value="DEHYDRODOLICHYL DIPHOSPHATE SYNTHASE FAMILY MEMBER"/>
    <property type="match status" value="1"/>
</dbReference>
<dbReference type="GeneID" id="82890391"/>
<gene>
    <name evidence="3" type="ORF">NQ491_01615</name>
</gene>